<evidence type="ECO:0000256" key="8">
    <source>
        <dbReference type="ARBA" id="ARBA00047639"/>
    </source>
</evidence>
<dbReference type="GO" id="GO:0006427">
    <property type="term" value="P:histidyl-tRNA aminoacylation"/>
    <property type="evidence" value="ECO:0007669"/>
    <property type="project" value="UniProtKB-UniRule"/>
</dbReference>
<comment type="subcellular location">
    <subcellularLocation>
        <location evidence="9">Cytoplasm</location>
    </subcellularLocation>
</comment>
<evidence type="ECO:0000256" key="2">
    <source>
        <dbReference type="ARBA" id="ARBA00011738"/>
    </source>
</evidence>
<dbReference type="PIRSF" id="PIRSF001549">
    <property type="entry name" value="His-tRNA_synth"/>
    <property type="match status" value="1"/>
</dbReference>
<dbReference type="InterPro" id="IPR015807">
    <property type="entry name" value="His-tRNA-ligase"/>
</dbReference>
<dbReference type="PANTHER" id="PTHR11476">
    <property type="entry name" value="HISTIDYL-TRNA SYNTHETASE"/>
    <property type="match status" value="1"/>
</dbReference>
<dbReference type="GO" id="GO:0004821">
    <property type="term" value="F:histidine-tRNA ligase activity"/>
    <property type="evidence" value="ECO:0007669"/>
    <property type="project" value="UniProtKB-UniRule"/>
</dbReference>
<dbReference type="InterPro" id="IPR045864">
    <property type="entry name" value="aa-tRNA-synth_II/BPL/LPL"/>
</dbReference>
<keyword evidence="4 9" id="KW-0547">Nucleotide-binding</keyword>
<comment type="subunit">
    <text evidence="2 9">Homodimer.</text>
</comment>
<feature type="binding site" evidence="10">
    <location>
        <begin position="84"/>
        <end position="86"/>
    </location>
    <ligand>
        <name>L-histidine</name>
        <dbReference type="ChEBI" id="CHEBI:57595"/>
    </ligand>
</feature>
<dbReference type="GO" id="GO:0005524">
    <property type="term" value="F:ATP binding"/>
    <property type="evidence" value="ECO:0007669"/>
    <property type="project" value="UniProtKB-UniRule"/>
</dbReference>
<evidence type="ECO:0000256" key="3">
    <source>
        <dbReference type="ARBA" id="ARBA00022598"/>
    </source>
</evidence>
<evidence type="ECO:0000313" key="13">
    <source>
        <dbReference type="Proteomes" id="UP000189670"/>
    </source>
</evidence>
<dbReference type="SUPFAM" id="SSF52954">
    <property type="entry name" value="Class II aaRS ABD-related"/>
    <property type="match status" value="1"/>
</dbReference>
<gene>
    <name evidence="9 12" type="primary">hisS</name>
    <name evidence="12" type="ORF">OMM_01471</name>
</gene>
<evidence type="ECO:0000259" key="11">
    <source>
        <dbReference type="PROSITE" id="PS50862"/>
    </source>
</evidence>
<dbReference type="CDD" id="cd00773">
    <property type="entry name" value="HisRS-like_core"/>
    <property type="match status" value="1"/>
</dbReference>
<dbReference type="CDD" id="cd00859">
    <property type="entry name" value="HisRS_anticodon"/>
    <property type="match status" value="1"/>
</dbReference>
<dbReference type="Gene3D" id="3.30.930.10">
    <property type="entry name" value="Bira Bifunctional Protein, Domain 2"/>
    <property type="match status" value="1"/>
</dbReference>
<comment type="similarity">
    <text evidence="1 9">Belongs to the class-II aminoacyl-tRNA synthetase family.</text>
</comment>
<dbReference type="InterPro" id="IPR004154">
    <property type="entry name" value="Anticodon-bd"/>
</dbReference>
<feature type="binding site" evidence="10">
    <location>
        <position position="138"/>
    </location>
    <ligand>
        <name>L-histidine</name>
        <dbReference type="ChEBI" id="CHEBI:57595"/>
    </ligand>
</feature>
<keyword evidence="9" id="KW-0963">Cytoplasm</keyword>
<comment type="catalytic activity">
    <reaction evidence="8 9">
        <text>tRNA(His) + L-histidine + ATP = L-histidyl-tRNA(His) + AMP + diphosphate + H(+)</text>
        <dbReference type="Rhea" id="RHEA:17313"/>
        <dbReference type="Rhea" id="RHEA-COMP:9665"/>
        <dbReference type="Rhea" id="RHEA-COMP:9689"/>
        <dbReference type="ChEBI" id="CHEBI:15378"/>
        <dbReference type="ChEBI" id="CHEBI:30616"/>
        <dbReference type="ChEBI" id="CHEBI:33019"/>
        <dbReference type="ChEBI" id="CHEBI:57595"/>
        <dbReference type="ChEBI" id="CHEBI:78442"/>
        <dbReference type="ChEBI" id="CHEBI:78527"/>
        <dbReference type="ChEBI" id="CHEBI:456215"/>
        <dbReference type="EC" id="6.1.1.21"/>
    </reaction>
</comment>
<keyword evidence="5 9" id="KW-0067">ATP-binding</keyword>
<dbReference type="Proteomes" id="UP000189670">
    <property type="component" value="Unassembled WGS sequence"/>
</dbReference>
<dbReference type="NCBIfam" id="TIGR00442">
    <property type="entry name" value="hisS"/>
    <property type="match status" value="1"/>
</dbReference>
<protein>
    <recommendedName>
        <fullName evidence="9">Histidine--tRNA ligase</fullName>
        <ecNumber evidence="9">6.1.1.21</ecNumber>
    </recommendedName>
    <alternativeName>
        <fullName evidence="9">Histidyl-tRNA synthetase</fullName>
        <shortName evidence="9">HisRS</shortName>
    </alternativeName>
</protein>
<feature type="binding site" evidence="10">
    <location>
        <begin position="305"/>
        <end position="306"/>
    </location>
    <ligand>
        <name>L-histidine</name>
        <dbReference type="ChEBI" id="CHEBI:57595"/>
    </ligand>
</feature>
<comment type="caution">
    <text evidence="12">The sequence shown here is derived from an EMBL/GenBank/DDBJ whole genome shotgun (WGS) entry which is preliminary data.</text>
</comment>
<dbReference type="PANTHER" id="PTHR11476:SF7">
    <property type="entry name" value="HISTIDINE--TRNA LIGASE"/>
    <property type="match status" value="1"/>
</dbReference>
<dbReference type="InterPro" id="IPR006195">
    <property type="entry name" value="aa-tRNA-synth_II"/>
</dbReference>
<dbReference type="Gene3D" id="3.40.50.800">
    <property type="entry name" value="Anticodon-binding domain"/>
    <property type="match status" value="1"/>
</dbReference>
<sequence length="470" mass="53276">MSDYIVKPERPGGFLDFLPADYLAREKMLKTIETVFRQFGFDPIETPRIEFKKILAGETSDTGKNIFHIKQSDNDNEPLALPFDHTVPFARILAANPYNPKSKTGIRLPWRRMVVGPVFRSDNPQHGRFRQFYQFDADIAGTSSMMADAEIVALMVRTMEALDVSNFQIRLNNRKLLNGLSLLCKIDDRLSISHENIVYEMMRILDKLDKIGKKAVFQELRRAPESPDDPAPHLSDDAISKIAAFLDIQGTNDEKIHACEKLFNNIEIAMTGITELKEIFTYLTAMNVSLKQVSVDLSIARGLDYYTGPVMEMALLDAPQFGSVFSGGRYNNLVSRFTGKELPAVGASIGVDRLFAALKHLKLIDHAQQTVADVMIIRIAPDRDADYLSMANQLRSANVSTEICLVEDTTFKRQFNYAISRGVRFVVICGENEFDQNKVQVKNLETRKQIELDVEMLVDYMVQETSKERR</sequence>
<dbReference type="EMBL" id="ATBP01000116">
    <property type="protein sequence ID" value="ETR72754.1"/>
    <property type="molecule type" value="Genomic_DNA"/>
</dbReference>
<dbReference type="Pfam" id="PF13393">
    <property type="entry name" value="tRNA-synt_His"/>
    <property type="match status" value="1"/>
</dbReference>
<dbReference type="AlphaFoldDB" id="A0A1V1PD96"/>
<evidence type="ECO:0000256" key="5">
    <source>
        <dbReference type="ARBA" id="ARBA00022840"/>
    </source>
</evidence>
<keyword evidence="6 9" id="KW-0648">Protein biosynthesis</keyword>
<dbReference type="PROSITE" id="PS50862">
    <property type="entry name" value="AA_TRNA_LIGASE_II"/>
    <property type="match status" value="1"/>
</dbReference>
<dbReference type="InterPro" id="IPR004516">
    <property type="entry name" value="HisRS/HisZ"/>
</dbReference>
<organism evidence="12 13">
    <name type="scientific">Candidatus Magnetoglobus multicellularis str. Araruama</name>
    <dbReference type="NCBI Taxonomy" id="890399"/>
    <lineage>
        <taxon>Bacteria</taxon>
        <taxon>Pseudomonadati</taxon>
        <taxon>Thermodesulfobacteriota</taxon>
        <taxon>Desulfobacteria</taxon>
        <taxon>Desulfobacterales</taxon>
        <taxon>Desulfobacteraceae</taxon>
        <taxon>Candidatus Magnetoglobus</taxon>
    </lineage>
</organism>
<feature type="binding site" evidence="10">
    <location>
        <position position="120"/>
    </location>
    <ligand>
        <name>L-histidine</name>
        <dbReference type="ChEBI" id="CHEBI:57595"/>
    </ligand>
</feature>
<dbReference type="Pfam" id="PF03129">
    <property type="entry name" value="HGTP_anticodon"/>
    <property type="match status" value="1"/>
</dbReference>
<accession>A0A1V1PD96</accession>
<evidence type="ECO:0000256" key="4">
    <source>
        <dbReference type="ARBA" id="ARBA00022741"/>
    </source>
</evidence>
<dbReference type="InterPro" id="IPR036621">
    <property type="entry name" value="Anticodon-bd_dom_sf"/>
</dbReference>
<evidence type="ECO:0000256" key="6">
    <source>
        <dbReference type="ARBA" id="ARBA00022917"/>
    </source>
</evidence>
<keyword evidence="7 9" id="KW-0030">Aminoacyl-tRNA synthetase</keyword>
<keyword evidence="3 9" id="KW-0436">Ligase</keyword>
<dbReference type="GO" id="GO:0005737">
    <property type="term" value="C:cytoplasm"/>
    <property type="evidence" value="ECO:0007669"/>
    <property type="project" value="UniProtKB-SubCell"/>
</dbReference>
<evidence type="ECO:0000256" key="10">
    <source>
        <dbReference type="PIRSR" id="PIRSR001549-1"/>
    </source>
</evidence>
<feature type="binding site" evidence="10">
    <location>
        <position position="301"/>
    </location>
    <ligand>
        <name>L-histidine</name>
        <dbReference type="ChEBI" id="CHEBI:57595"/>
    </ligand>
</feature>
<evidence type="ECO:0000256" key="1">
    <source>
        <dbReference type="ARBA" id="ARBA00008226"/>
    </source>
</evidence>
<evidence type="ECO:0000256" key="9">
    <source>
        <dbReference type="HAMAP-Rule" id="MF_00127"/>
    </source>
</evidence>
<dbReference type="EC" id="6.1.1.21" evidence="9"/>
<reference evidence="13" key="1">
    <citation type="submission" date="2012-11" db="EMBL/GenBank/DDBJ databases">
        <authorList>
            <person name="Lucero-Rivera Y.E."/>
            <person name="Tovar-Ramirez D."/>
        </authorList>
    </citation>
    <scope>NUCLEOTIDE SEQUENCE [LARGE SCALE GENOMIC DNA]</scope>
    <source>
        <strain evidence="13">Araruama</strain>
    </source>
</reference>
<feature type="binding site" evidence="10">
    <location>
        <position position="134"/>
    </location>
    <ligand>
        <name>L-histidine</name>
        <dbReference type="ChEBI" id="CHEBI:57595"/>
    </ligand>
</feature>
<evidence type="ECO:0000256" key="7">
    <source>
        <dbReference type="ARBA" id="ARBA00023146"/>
    </source>
</evidence>
<proteinExistence type="inferred from homology"/>
<dbReference type="InterPro" id="IPR033656">
    <property type="entry name" value="HisRS_anticodon"/>
</dbReference>
<feature type="domain" description="Aminoacyl-transfer RNA synthetases class-II family profile" evidence="11">
    <location>
        <begin position="25"/>
        <end position="381"/>
    </location>
</feature>
<dbReference type="SUPFAM" id="SSF55681">
    <property type="entry name" value="Class II aaRS and biotin synthetases"/>
    <property type="match status" value="1"/>
</dbReference>
<dbReference type="InterPro" id="IPR041715">
    <property type="entry name" value="HisRS-like_core"/>
</dbReference>
<evidence type="ECO:0000313" key="12">
    <source>
        <dbReference type="EMBL" id="ETR72754.1"/>
    </source>
</evidence>
<dbReference type="HAMAP" id="MF_00127">
    <property type="entry name" value="His_tRNA_synth"/>
    <property type="match status" value="1"/>
</dbReference>
<name>A0A1V1PD96_9BACT</name>